<dbReference type="FunFam" id="3.40.309.10:FF:000012">
    <property type="entry name" value="Betaine aldehyde dehydrogenase"/>
    <property type="match status" value="1"/>
</dbReference>
<protein>
    <submittedName>
        <fullName evidence="4">Aldehyde dehydrogenase</fullName>
    </submittedName>
</protein>
<comment type="caution">
    <text evidence="4">The sequence shown here is derived from an EMBL/GenBank/DDBJ whole genome shotgun (WGS) entry which is preliminary data.</text>
</comment>
<dbReference type="Gene3D" id="3.40.605.10">
    <property type="entry name" value="Aldehyde Dehydrogenase, Chain A, domain 1"/>
    <property type="match status" value="1"/>
</dbReference>
<dbReference type="AlphaFoldDB" id="A0A4S3PK40"/>
<organism evidence="4 5">
    <name type="scientific">Bacillus timonensis</name>
    <dbReference type="NCBI Taxonomy" id="1033734"/>
    <lineage>
        <taxon>Bacteria</taxon>
        <taxon>Bacillati</taxon>
        <taxon>Bacillota</taxon>
        <taxon>Bacilli</taxon>
        <taxon>Bacillales</taxon>
        <taxon>Bacillaceae</taxon>
        <taxon>Bacillus</taxon>
    </lineage>
</organism>
<reference evidence="4 5" key="1">
    <citation type="journal article" date="2019" name="Indoor Air">
        <title>Impacts of indoor surface finishes on bacterial viability.</title>
        <authorList>
            <person name="Hu J."/>
            <person name="Maamar S.B."/>
            <person name="Glawe A.J."/>
            <person name="Gottel N."/>
            <person name="Gilbert J.A."/>
            <person name="Hartmann E.M."/>
        </authorList>
    </citation>
    <scope>NUCLEOTIDE SEQUENCE [LARGE SCALE GENOMIC DNA]</scope>
    <source>
        <strain evidence="4 5">AF060A6</strain>
    </source>
</reference>
<comment type="similarity">
    <text evidence="1">Belongs to the aldehyde dehydrogenase family.</text>
</comment>
<evidence type="ECO:0000313" key="5">
    <source>
        <dbReference type="Proteomes" id="UP000306477"/>
    </source>
</evidence>
<proteinExistence type="inferred from homology"/>
<dbReference type="Pfam" id="PF00171">
    <property type="entry name" value="Aldedh"/>
    <property type="match status" value="1"/>
</dbReference>
<dbReference type="EMBL" id="SLUB01000068">
    <property type="protein sequence ID" value="THE09668.1"/>
    <property type="molecule type" value="Genomic_DNA"/>
</dbReference>
<dbReference type="Gene3D" id="3.40.309.10">
    <property type="entry name" value="Aldehyde Dehydrogenase, Chain A, domain 2"/>
    <property type="match status" value="1"/>
</dbReference>
<dbReference type="Proteomes" id="UP000306477">
    <property type="component" value="Unassembled WGS sequence"/>
</dbReference>
<dbReference type="GO" id="GO:0016620">
    <property type="term" value="F:oxidoreductase activity, acting on the aldehyde or oxo group of donors, NAD or NADP as acceptor"/>
    <property type="evidence" value="ECO:0007669"/>
    <property type="project" value="InterPro"/>
</dbReference>
<dbReference type="InterPro" id="IPR015590">
    <property type="entry name" value="Aldehyde_DH_dom"/>
</dbReference>
<name>A0A4S3PK40_9BACI</name>
<dbReference type="PANTHER" id="PTHR11699">
    <property type="entry name" value="ALDEHYDE DEHYDROGENASE-RELATED"/>
    <property type="match status" value="1"/>
</dbReference>
<gene>
    <name evidence="4" type="ORF">E1I69_21535</name>
</gene>
<dbReference type="CDD" id="cd07114">
    <property type="entry name" value="ALDH_DhaS"/>
    <property type="match status" value="1"/>
</dbReference>
<dbReference type="OrthoDB" id="9762913at2"/>
<dbReference type="RefSeq" id="WP_136381602.1">
    <property type="nucleotide sequence ID" value="NZ_SLUB01000068.1"/>
</dbReference>
<dbReference type="InterPro" id="IPR016162">
    <property type="entry name" value="Ald_DH_N"/>
</dbReference>
<sequence length="493" mass="53982">MKKVDVFINGEFRTPFLNRYFPVINPATGDVIAEAAEGNEQDIEWAVESAVKAFRETTWAHDKELRFRVLNQLATLLRDNLDELTELESNITGRPIREMKAQLARLPEWFEFFASVLKTHGTDSPPFSGDYINYTQRIPLGVVGLITPWNHPLLILTKKLAPALAAGNSVVIKPSESAPVTPSILGELAKEAGVPNGIVNIVPGYGAVAGKALSTNKNLAKVDVTGGTETGRHIAAAAGFNLAKVAAELGGKASVLVLPDANLEEAVNGSAFAAFIATGQTCVQGSRIFVHESQYDEFLERFVEKTKGLKVGDPQKLETDIGPVISEKQYRRILDYIQIGKDEGAEIAFGGKSLDGKGYYIEPTIFKNVHNKMRIAQDEIFGPVTCVLKYSTTSELIELANGTDMGLAMSVWSNDIRQAHNLAGKLEAGIIWINDHHRIDPSSPWGGFKSSGIGLENSIKCFEDYSKIRNVIVNIQEKSFDWFDGSAQVKRYS</sequence>
<accession>A0A4S3PK40</accession>
<evidence type="ECO:0000313" key="4">
    <source>
        <dbReference type="EMBL" id="THE09668.1"/>
    </source>
</evidence>
<feature type="domain" description="Aldehyde dehydrogenase" evidence="3">
    <location>
        <begin position="20"/>
        <end position="471"/>
    </location>
</feature>
<evidence type="ECO:0000259" key="3">
    <source>
        <dbReference type="Pfam" id="PF00171"/>
    </source>
</evidence>
<evidence type="ECO:0000256" key="1">
    <source>
        <dbReference type="ARBA" id="ARBA00009986"/>
    </source>
</evidence>
<dbReference type="FunFam" id="3.40.605.10:FF:000007">
    <property type="entry name" value="NAD/NADP-dependent betaine aldehyde dehydrogenase"/>
    <property type="match status" value="1"/>
</dbReference>
<dbReference type="InterPro" id="IPR016163">
    <property type="entry name" value="Ald_DH_C"/>
</dbReference>
<keyword evidence="2" id="KW-0560">Oxidoreductase</keyword>
<keyword evidence="5" id="KW-1185">Reference proteome</keyword>
<dbReference type="SUPFAM" id="SSF53720">
    <property type="entry name" value="ALDH-like"/>
    <property type="match status" value="1"/>
</dbReference>
<dbReference type="InterPro" id="IPR016161">
    <property type="entry name" value="Ald_DH/histidinol_DH"/>
</dbReference>
<evidence type="ECO:0000256" key="2">
    <source>
        <dbReference type="ARBA" id="ARBA00023002"/>
    </source>
</evidence>